<dbReference type="RefSeq" id="WP_121288085.1">
    <property type="nucleotide sequence ID" value="NZ_RCCK01000018.1"/>
</dbReference>
<sequence length="349" mass="39221">MRDERMLDDYLRELVTQTPQDLIGKKSFQGILGTAHLLPGSVVLSTFGFECPLSSKEAEADFLVSFQKKNNGPFLLKLSAEKNFGRSAVWNDVGKLADFWAGKQLIDDFWLEFDIQGEAPLVPSLFFRPLYNSLAELEIILNYSLSALTGNESTAQLSSLVLQLVALLPDRARIFQIGAMRSRPVHGIRLCIHEISLDAILTFLKKIPYPGSVEELKEILIFLQPLVHNVAFSIDLSEGVGAKIGLECYVNPNFSAVEKQSAWTKMIDKFAERDLIDAAKSVALKEFGAYTATGQLFKELPEELVRAMALMERHAVSTIWQYLHHLKITYDPGRPLLAKAYLSVQHTWY</sequence>
<keyword evidence="4" id="KW-1185">Reference proteome</keyword>
<reference evidence="1 3" key="1">
    <citation type="submission" date="2018-10" db="EMBL/GenBank/DDBJ databases">
        <title>Genomic Encyclopedia of Archaeal and Bacterial Type Strains, Phase II (KMG-II): from individual species to whole genera.</title>
        <authorList>
            <person name="Goeker M."/>
        </authorList>
    </citation>
    <scope>NUCLEOTIDE SEQUENCE [LARGE SCALE GENOMIC DNA]</scope>
    <source>
        <strain evidence="1 3">DSM 19624</strain>
    </source>
</reference>
<dbReference type="AlphaFoldDB" id="A0A497XN02"/>
<reference evidence="2 4" key="2">
    <citation type="submission" date="2019-03" db="EMBL/GenBank/DDBJ databases">
        <authorList>
            <person name="He R.-H."/>
        </authorList>
    </citation>
    <scope>NUCLEOTIDE SEQUENCE [LARGE SCALE GENOMIC DNA]</scope>
    <source>
        <strain evidence="2 4">DSM 19624</strain>
    </source>
</reference>
<dbReference type="Proteomes" id="UP000273898">
    <property type="component" value="Unassembled WGS sequence"/>
</dbReference>
<evidence type="ECO:0000313" key="3">
    <source>
        <dbReference type="Proteomes" id="UP000273898"/>
    </source>
</evidence>
<evidence type="ECO:0000313" key="1">
    <source>
        <dbReference type="EMBL" id="RLJ69197.1"/>
    </source>
</evidence>
<evidence type="ECO:0000313" key="4">
    <source>
        <dbReference type="Proteomes" id="UP000297429"/>
    </source>
</evidence>
<accession>A0A497XN02</accession>
<dbReference type="EMBL" id="SOPX01000003">
    <property type="protein sequence ID" value="TFB29744.1"/>
    <property type="molecule type" value="Genomic_DNA"/>
</dbReference>
<organism evidence="1 3">
    <name type="scientific">Pedobacter alluvionis</name>
    <dbReference type="NCBI Taxonomy" id="475253"/>
    <lineage>
        <taxon>Bacteria</taxon>
        <taxon>Pseudomonadati</taxon>
        <taxon>Bacteroidota</taxon>
        <taxon>Sphingobacteriia</taxon>
        <taxon>Sphingobacteriales</taxon>
        <taxon>Sphingobacteriaceae</taxon>
        <taxon>Pedobacter</taxon>
    </lineage>
</organism>
<proteinExistence type="predicted"/>
<name>A0A497XN02_9SPHI</name>
<comment type="caution">
    <text evidence="1">The sequence shown here is derived from an EMBL/GenBank/DDBJ whole genome shotgun (WGS) entry which is preliminary data.</text>
</comment>
<dbReference type="EMBL" id="RCCK01000018">
    <property type="protein sequence ID" value="RLJ69197.1"/>
    <property type="molecule type" value="Genomic_DNA"/>
</dbReference>
<dbReference type="OrthoDB" id="943699at2"/>
<dbReference type="Proteomes" id="UP000297429">
    <property type="component" value="Unassembled WGS sequence"/>
</dbReference>
<gene>
    <name evidence="1" type="ORF">BCL90_5292</name>
    <name evidence="2" type="ORF">E3V97_16240</name>
</gene>
<protein>
    <submittedName>
        <fullName evidence="1">Uncharacterized protein</fullName>
    </submittedName>
</protein>
<evidence type="ECO:0000313" key="2">
    <source>
        <dbReference type="EMBL" id="TFB29744.1"/>
    </source>
</evidence>